<dbReference type="Pfam" id="PF13472">
    <property type="entry name" value="Lipase_GDSL_2"/>
    <property type="match status" value="1"/>
</dbReference>
<evidence type="ECO:0000313" key="3">
    <source>
        <dbReference type="EMBL" id="CAG7644981.1"/>
    </source>
</evidence>
<keyword evidence="4" id="KW-1185">Reference proteome</keyword>
<name>A0A8J2NIJ6_9HEXA</name>
<dbReference type="PANTHER" id="PTHR30383:SF5">
    <property type="entry name" value="SGNH HYDROLASE-TYPE ESTERASE DOMAIN-CONTAINING PROTEIN"/>
    <property type="match status" value="1"/>
</dbReference>
<evidence type="ECO:0000259" key="2">
    <source>
        <dbReference type="Pfam" id="PF13472"/>
    </source>
</evidence>
<evidence type="ECO:0000313" key="4">
    <source>
        <dbReference type="Proteomes" id="UP000708208"/>
    </source>
</evidence>
<dbReference type="EMBL" id="CAJVCH010002587">
    <property type="protein sequence ID" value="CAG7644981.1"/>
    <property type="molecule type" value="Genomic_DNA"/>
</dbReference>
<proteinExistence type="predicted"/>
<keyword evidence="1" id="KW-0732">Signal</keyword>
<feature type="domain" description="SGNH hydrolase-type esterase" evidence="2">
    <location>
        <begin position="29"/>
        <end position="191"/>
    </location>
</feature>
<organism evidence="3 4">
    <name type="scientific">Allacma fusca</name>
    <dbReference type="NCBI Taxonomy" id="39272"/>
    <lineage>
        <taxon>Eukaryota</taxon>
        <taxon>Metazoa</taxon>
        <taxon>Ecdysozoa</taxon>
        <taxon>Arthropoda</taxon>
        <taxon>Hexapoda</taxon>
        <taxon>Collembola</taxon>
        <taxon>Symphypleona</taxon>
        <taxon>Sminthuridae</taxon>
        <taxon>Allacma</taxon>
    </lineage>
</organism>
<dbReference type="InterPro" id="IPR013830">
    <property type="entry name" value="SGNH_hydro"/>
</dbReference>
<accession>A0A8J2NIJ6</accession>
<protein>
    <recommendedName>
        <fullName evidence="2">SGNH hydrolase-type esterase domain-containing protein</fullName>
    </recommendedName>
</protein>
<evidence type="ECO:0000256" key="1">
    <source>
        <dbReference type="SAM" id="SignalP"/>
    </source>
</evidence>
<dbReference type="PANTHER" id="PTHR30383">
    <property type="entry name" value="THIOESTERASE 1/PROTEASE 1/LYSOPHOSPHOLIPASE L1"/>
    <property type="match status" value="1"/>
</dbReference>
<sequence length="206" mass="22826">MLKLFTLLGFLAAVHSAAVPGAYHGEVVFVGSSTTAFWLNEGKSVWDQNYAPLGGVNVGVPGDVTRQTIDRIRGGSVDNFDARVVVLHIGQNDLAANTPIETVSDNIGIILSLLKANLPRARIILLAILPRGDAVIHQRIRNANQLIQRYDDGRTVRVINMENAFSYGLGQVYTNLYRDDLLHYSTEGYRVWASNMKSLFDELYYS</sequence>
<dbReference type="Proteomes" id="UP000708208">
    <property type="component" value="Unassembled WGS sequence"/>
</dbReference>
<reference evidence="3" key="1">
    <citation type="submission" date="2021-06" db="EMBL/GenBank/DDBJ databases">
        <authorList>
            <person name="Hodson N. C."/>
            <person name="Mongue J. A."/>
            <person name="Jaron S. K."/>
        </authorList>
    </citation>
    <scope>NUCLEOTIDE SEQUENCE</scope>
</reference>
<feature type="signal peptide" evidence="1">
    <location>
        <begin position="1"/>
        <end position="16"/>
    </location>
</feature>
<comment type="caution">
    <text evidence="3">The sequence shown here is derived from an EMBL/GenBank/DDBJ whole genome shotgun (WGS) entry which is preliminary data.</text>
</comment>
<dbReference type="AlphaFoldDB" id="A0A8J2NIJ6"/>
<gene>
    <name evidence="3" type="ORF">AFUS01_LOCUS534</name>
</gene>
<feature type="chain" id="PRO_5035268196" description="SGNH hydrolase-type esterase domain-containing protein" evidence="1">
    <location>
        <begin position="17"/>
        <end position="206"/>
    </location>
</feature>
<dbReference type="InterPro" id="IPR051532">
    <property type="entry name" value="Ester_Hydrolysis_Enzymes"/>
</dbReference>
<dbReference type="OrthoDB" id="505607at2759"/>
<dbReference type="GO" id="GO:0004622">
    <property type="term" value="F:phosphatidylcholine lysophospholipase activity"/>
    <property type="evidence" value="ECO:0007669"/>
    <property type="project" value="TreeGrafter"/>
</dbReference>